<dbReference type="PANTHER" id="PTHR36576:SF2">
    <property type="entry name" value="PROTEIN CON-6, PUTATIVE (AFU_ORTHOLOGUE AFUA_4G03615)-RELATED"/>
    <property type="match status" value="1"/>
</dbReference>
<dbReference type="EMBL" id="VIFY01000025">
    <property type="protein sequence ID" value="TQB74924.1"/>
    <property type="molecule type" value="Genomic_DNA"/>
</dbReference>
<proteinExistence type="predicted"/>
<dbReference type="AlphaFoldDB" id="A0A507QYC6"/>
<dbReference type="OrthoDB" id="5419162at2759"/>
<dbReference type="Proteomes" id="UP000319663">
    <property type="component" value="Unassembled WGS sequence"/>
</dbReference>
<feature type="compositionally biased region" description="Basic and acidic residues" evidence="1">
    <location>
        <begin position="70"/>
        <end position="81"/>
    </location>
</feature>
<dbReference type="PANTHER" id="PTHR36576">
    <property type="entry name" value="UPF0654 PROTEIN C11D3.01C-RELATED"/>
    <property type="match status" value="1"/>
</dbReference>
<comment type="caution">
    <text evidence="2">The sequence shown here is derived from an EMBL/GenBank/DDBJ whole genome shotgun (WGS) entry which is preliminary data.</text>
</comment>
<organism evidence="2 3">
    <name type="scientific">Monascus purpureus</name>
    <name type="common">Red mold</name>
    <name type="synonym">Monascus anka</name>
    <dbReference type="NCBI Taxonomy" id="5098"/>
    <lineage>
        <taxon>Eukaryota</taxon>
        <taxon>Fungi</taxon>
        <taxon>Dikarya</taxon>
        <taxon>Ascomycota</taxon>
        <taxon>Pezizomycotina</taxon>
        <taxon>Eurotiomycetes</taxon>
        <taxon>Eurotiomycetidae</taxon>
        <taxon>Eurotiales</taxon>
        <taxon>Aspergillaceae</taxon>
        <taxon>Monascus</taxon>
    </lineage>
</organism>
<dbReference type="InterPro" id="IPR018824">
    <property type="entry name" value="Conidiation-specific_6"/>
</dbReference>
<accession>A0A507QYC6</accession>
<reference evidence="2 3" key="1">
    <citation type="submission" date="2019-06" db="EMBL/GenBank/DDBJ databases">
        <title>Wine fermentation using esterase from Monascus purpureus.</title>
        <authorList>
            <person name="Geng C."/>
            <person name="Zhang Y."/>
        </authorList>
    </citation>
    <scope>NUCLEOTIDE SEQUENCE [LARGE SCALE GENOMIC DNA]</scope>
    <source>
        <strain evidence="2">HQ1</strain>
    </source>
</reference>
<dbReference type="Pfam" id="PF10346">
    <property type="entry name" value="Con-6"/>
    <property type="match status" value="2"/>
</dbReference>
<name>A0A507QYC6_MONPU</name>
<feature type="region of interest" description="Disordered" evidence="1">
    <location>
        <begin position="1"/>
        <end position="91"/>
    </location>
</feature>
<dbReference type="GO" id="GO:0005737">
    <property type="term" value="C:cytoplasm"/>
    <property type="evidence" value="ECO:0007669"/>
    <property type="project" value="TreeGrafter"/>
</dbReference>
<protein>
    <recommendedName>
        <fullName evidence="4">Conidiation-specific protein 6</fullName>
    </recommendedName>
</protein>
<evidence type="ECO:0000256" key="1">
    <source>
        <dbReference type="SAM" id="MobiDB-lite"/>
    </source>
</evidence>
<sequence length="91" mass="9902">MGREGGAPENKARGYKAAMKNPHVSQQAKQHAQDELNQIESSTAGGQERHEGNVKRGLKAATNNPNVTDYGKREARSKLEAMGEQVEEPSD</sequence>
<keyword evidence="3" id="KW-1185">Reference proteome</keyword>
<dbReference type="InterPro" id="IPR052670">
    <property type="entry name" value="UPF0654_domain"/>
</dbReference>
<feature type="compositionally biased region" description="Polar residues" evidence="1">
    <location>
        <begin position="23"/>
        <end position="45"/>
    </location>
</feature>
<evidence type="ECO:0000313" key="2">
    <source>
        <dbReference type="EMBL" id="TQB74924.1"/>
    </source>
</evidence>
<evidence type="ECO:0000313" key="3">
    <source>
        <dbReference type="Proteomes" id="UP000319663"/>
    </source>
</evidence>
<gene>
    <name evidence="2" type="ORF">MPDQ_003955</name>
</gene>
<evidence type="ECO:0008006" key="4">
    <source>
        <dbReference type="Google" id="ProtNLM"/>
    </source>
</evidence>